<keyword evidence="2 6" id="KW-0853">WD repeat</keyword>
<dbReference type="GO" id="GO:0043527">
    <property type="term" value="C:tRNA methyltransferase complex"/>
    <property type="evidence" value="ECO:0007669"/>
    <property type="project" value="TreeGrafter"/>
</dbReference>
<feature type="compositionally biased region" description="Basic and acidic residues" evidence="7">
    <location>
        <begin position="56"/>
        <end position="71"/>
    </location>
</feature>
<keyword evidence="8" id="KW-0808">Transferase</keyword>
<keyword evidence="9" id="KW-1185">Reference proteome</keyword>
<dbReference type="InterPro" id="IPR028884">
    <property type="entry name" value="Trm82"/>
</dbReference>
<comment type="pathway">
    <text evidence="6">tRNA modification; N(7)-methylguanine-tRNA biosynthesis.</text>
</comment>
<keyword evidence="8" id="KW-0489">Methyltransferase</keyword>
<gene>
    <name evidence="8" type="ORF">UCRPC4_g06006</name>
</gene>
<feature type="region of interest" description="Disordered" evidence="7">
    <location>
        <begin position="535"/>
        <end position="563"/>
    </location>
</feature>
<dbReference type="InterPro" id="IPR015943">
    <property type="entry name" value="WD40/YVTN_repeat-like_dom_sf"/>
</dbReference>
<dbReference type="GO" id="GO:0005634">
    <property type="term" value="C:nucleus"/>
    <property type="evidence" value="ECO:0007669"/>
    <property type="project" value="UniProtKB-SubCell"/>
</dbReference>
<evidence type="ECO:0000313" key="9">
    <source>
        <dbReference type="Proteomes" id="UP000053317"/>
    </source>
</evidence>
<dbReference type="PANTHER" id="PTHR16288">
    <property type="entry name" value="WD40 REPEAT PROTEIN 4"/>
    <property type="match status" value="1"/>
</dbReference>
<dbReference type="AlphaFoldDB" id="A0A0G2GGH6"/>
<protein>
    <submittedName>
        <fullName evidence="8">Putative trna methyltransferase</fullName>
    </submittedName>
</protein>
<comment type="function">
    <text evidence="6">Required for the formation of N(7)-methylguanine at position 46 (m7G46) in tRNA. In the complex, it is required to stabilize and induce conformational changes of the catalytic subunit.</text>
</comment>
<proteinExistence type="inferred from homology"/>
<evidence type="ECO:0000256" key="3">
    <source>
        <dbReference type="ARBA" id="ARBA00022694"/>
    </source>
</evidence>
<keyword evidence="5 6" id="KW-0539">Nucleus</keyword>
<dbReference type="SUPFAM" id="SSF50978">
    <property type="entry name" value="WD40 repeat-like"/>
    <property type="match status" value="1"/>
</dbReference>
<feature type="compositionally biased region" description="Low complexity" evidence="7">
    <location>
        <begin position="552"/>
        <end position="563"/>
    </location>
</feature>
<evidence type="ECO:0000256" key="1">
    <source>
        <dbReference type="ARBA" id="ARBA00004123"/>
    </source>
</evidence>
<accession>A0A0G2GGH6</accession>
<reference evidence="8 9" key="2">
    <citation type="submission" date="2015-05" db="EMBL/GenBank/DDBJ databases">
        <authorList>
            <person name="Morales-Cruz A."/>
            <person name="Amrine K.C."/>
            <person name="Cantu D."/>
        </authorList>
    </citation>
    <scope>NUCLEOTIDE SEQUENCE [LARGE SCALE GENOMIC DNA]</scope>
    <source>
        <strain evidence="8">UCRPC4</strain>
    </source>
</reference>
<organism evidence="8 9">
    <name type="scientific">Phaeomoniella chlamydospora</name>
    <name type="common">Phaeoacremonium chlamydosporum</name>
    <dbReference type="NCBI Taxonomy" id="158046"/>
    <lineage>
        <taxon>Eukaryota</taxon>
        <taxon>Fungi</taxon>
        <taxon>Dikarya</taxon>
        <taxon>Ascomycota</taxon>
        <taxon>Pezizomycotina</taxon>
        <taxon>Eurotiomycetes</taxon>
        <taxon>Chaetothyriomycetidae</taxon>
        <taxon>Phaeomoniellales</taxon>
        <taxon>Phaeomoniellaceae</taxon>
        <taxon>Phaeomoniella</taxon>
    </lineage>
</organism>
<dbReference type="Proteomes" id="UP000053317">
    <property type="component" value="Unassembled WGS sequence"/>
</dbReference>
<evidence type="ECO:0000256" key="5">
    <source>
        <dbReference type="ARBA" id="ARBA00023242"/>
    </source>
</evidence>
<keyword evidence="4 6" id="KW-0677">Repeat</keyword>
<dbReference type="PANTHER" id="PTHR16288:SF0">
    <property type="entry name" value="TRNA (GUANINE-N(7)-)-METHYLTRANSFERASE NON-CATALYTIC SUBUNIT WDR4"/>
    <property type="match status" value="1"/>
</dbReference>
<feature type="region of interest" description="Disordered" evidence="7">
    <location>
        <begin position="11"/>
        <end position="89"/>
    </location>
</feature>
<evidence type="ECO:0000256" key="2">
    <source>
        <dbReference type="ARBA" id="ARBA00022574"/>
    </source>
</evidence>
<evidence type="ECO:0000256" key="4">
    <source>
        <dbReference type="ARBA" id="ARBA00022737"/>
    </source>
</evidence>
<feature type="compositionally biased region" description="Polar residues" evidence="7">
    <location>
        <begin position="11"/>
        <end position="30"/>
    </location>
</feature>
<dbReference type="InterPro" id="IPR036322">
    <property type="entry name" value="WD40_repeat_dom_sf"/>
</dbReference>
<dbReference type="GO" id="GO:0005829">
    <property type="term" value="C:cytosol"/>
    <property type="evidence" value="ECO:0007669"/>
    <property type="project" value="TreeGrafter"/>
</dbReference>
<dbReference type="OrthoDB" id="339900at2759"/>
<dbReference type="GO" id="GO:0106004">
    <property type="term" value="P:tRNA (guanine-N7)-methylation"/>
    <property type="evidence" value="ECO:0007669"/>
    <property type="project" value="UniProtKB-UniRule"/>
</dbReference>
<dbReference type="EMBL" id="LCWF01000167">
    <property type="protein sequence ID" value="KKY16095.1"/>
    <property type="molecule type" value="Genomic_DNA"/>
</dbReference>
<sequence length="563" mass="62384">MVLYLDNGSILSSWPQTSESAANDSLVTKNGNDENNEPPAKRQKRDPDAAGQLPETRVELDTEKLQREKGQQKPRKGTQGPAPYVSHLTASKDGNHVIAITSDDKCVRVFMLHDDGKLHELSQRCMPKRPCALALTPDERTILVGDKFGDVYALPLHPGAKPFKKPSQSAPIPFKPSATALTVHTKGNLNALRQQQLQKLSAKIKTGPDFEHQLIIGHVSLLTDLLAVNLPFTDSDDRGYILTSDRDEHIRVSRGIPQSHVIETYCLNHRDFVSKLCVLPWQPDFLVAGSGEPALKCYSWPTGKILYNAFGTGDELEVLLEARPWLKSQTPLDTRTLKVAVSGIWTMQFFAAKYEASDHGQGSGFVIVSMEGISALFVYLKTFNKPLCHHSTIRLPANALDVATIPDQRSIIVSLDTVHAPNSVRFGRSDSQGQPPSFMALTYSSQPAKRHVEGHGDFDFPPPIIRWHDSPHLIVGINQTVEKSDACRSHVDVSKWEKFDPLSDSDGRAVEKGKMYSPLGEHLYGLENLRKRSIEDQKKIEQEEGEDDEEAQQAIAAHAQPAS</sequence>
<comment type="caution">
    <text evidence="8">The sequence shown here is derived from an EMBL/GenBank/DDBJ whole genome shotgun (WGS) entry which is preliminary data.</text>
</comment>
<name>A0A0G2GGH6_PHACM</name>
<evidence type="ECO:0000313" key="8">
    <source>
        <dbReference type="EMBL" id="KKY16095.1"/>
    </source>
</evidence>
<evidence type="ECO:0000256" key="7">
    <source>
        <dbReference type="SAM" id="MobiDB-lite"/>
    </source>
</evidence>
<dbReference type="GO" id="GO:0008168">
    <property type="term" value="F:methyltransferase activity"/>
    <property type="evidence" value="ECO:0007669"/>
    <property type="project" value="UniProtKB-KW"/>
</dbReference>
<dbReference type="Gene3D" id="2.130.10.10">
    <property type="entry name" value="YVTN repeat-like/Quinoprotein amine dehydrogenase"/>
    <property type="match status" value="1"/>
</dbReference>
<reference evidence="8 9" key="1">
    <citation type="submission" date="2015-05" db="EMBL/GenBank/DDBJ databases">
        <title>Distinctive expansion of gene families associated with plant cell wall degradation and secondary metabolism in the genomes of grapevine trunk pathogens.</title>
        <authorList>
            <person name="Lawrence D.P."/>
            <person name="Travadon R."/>
            <person name="Rolshausen P.E."/>
            <person name="Baumgartner K."/>
        </authorList>
    </citation>
    <scope>NUCLEOTIDE SEQUENCE [LARGE SCALE GENOMIC DNA]</scope>
    <source>
        <strain evidence="8">UCRPC4</strain>
    </source>
</reference>
<dbReference type="HAMAP" id="MF_03056">
    <property type="entry name" value="TRM82"/>
    <property type="match status" value="1"/>
</dbReference>
<dbReference type="UniPathway" id="UPA00989"/>
<evidence type="ECO:0000256" key="6">
    <source>
        <dbReference type="HAMAP-Rule" id="MF_03056"/>
    </source>
</evidence>
<comment type="similarity">
    <text evidence="6">Belongs to the WD repeat TRM82 family.</text>
</comment>
<keyword evidence="3 6" id="KW-0819">tRNA processing</keyword>
<comment type="subcellular location">
    <subcellularLocation>
        <location evidence="1 6">Nucleus</location>
    </subcellularLocation>
</comment>